<dbReference type="Proteomes" id="UP000298860">
    <property type="component" value="Unassembled WGS sequence"/>
</dbReference>
<reference evidence="2" key="1">
    <citation type="submission" date="2019-04" db="EMBL/GenBank/DDBJ databases">
        <title>Draft genome sequence of Pseudonocardiaceae bacterium SL3-2-4.</title>
        <authorList>
            <person name="Ningsih F."/>
            <person name="Yokota A."/>
            <person name="Sakai Y."/>
            <person name="Nanatani K."/>
            <person name="Yabe S."/>
            <person name="Oetari A."/>
            <person name="Sjamsuridzal W."/>
        </authorList>
    </citation>
    <scope>NUCLEOTIDE SEQUENCE [LARGE SCALE GENOMIC DNA]</scope>
    <source>
        <strain evidence="2">SL3-2-4</strain>
    </source>
</reference>
<dbReference type="AlphaFoldDB" id="A0A4D4J9I1"/>
<keyword evidence="2" id="KW-1185">Reference proteome</keyword>
<comment type="caution">
    <text evidence="1">The sequence shown here is derived from an EMBL/GenBank/DDBJ whole genome shotgun (WGS) entry which is preliminary data.</text>
</comment>
<evidence type="ECO:0000313" key="2">
    <source>
        <dbReference type="Proteomes" id="UP000298860"/>
    </source>
</evidence>
<accession>A0A4D4J9I1</accession>
<dbReference type="RefSeq" id="WP_137815250.1">
    <property type="nucleotide sequence ID" value="NZ_BJFL01000022.1"/>
</dbReference>
<evidence type="ECO:0000313" key="1">
    <source>
        <dbReference type="EMBL" id="GDY32214.1"/>
    </source>
</evidence>
<dbReference type="EMBL" id="BJFL01000022">
    <property type="protein sequence ID" value="GDY32214.1"/>
    <property type="molecule type" value="Genomic_DNA"/>
</dbReference>
<dbReference type="InterPro" id="IPR014845">
    <property type="entry name" value="GYD/TTHA1554"/>
</dbReference>
<protein>
    <recommendedName>
        <fullName evidence="3">GYD domain-containing protein</fullName>
    </recommendedName>
</protein>
<dbReference type="Pfam" id="PF08734">
    <property type="entry name" value="GYD"/>
    <property type="match status" value="1"/>
</dbReference>
<sequence>MAKFLLQASYLGEGAKGLLREGGSGRRAAIEEAVASVGGRVESMYFTFGDHDVCLVVDFPDNVSSSAFSLTARASGLVSTSTTPLLTVEEIDEAARKSVRYRAPGT</sequence>
<proteinExistence type="predicted"/>
<evidence type="ECO:0008006" key="3">
    <source>
        <dbReference type="Google" id="ProtNLM"/>
    </source>
</evidence>
<name>A0A4D4J9I1_9PSEU</name>
<organism evidence="1 2">
    <name type="scientific">Gandjariella thermophila</name>
    <dbReference type="NCBI Taxonomy" id="1931992"/>
    <lineage>
        <taxon>Bacteria</taxon>
        <taxon>Bacillati</taxon>
        <taxon>Actinomycetota</taxon>
        <taxon>Actinomycetes</taxon>
        <taxon>Pseudonocardiales</taxon>
        <taxon>Pseudonocardiaceae</taxon>
        <taxon>Gandjariella</taxon>
    </lineage>
</organism>
<gene>
    <name evidence="1" type="ORF">GTS_38470</name>
</gene>
<dbReference type="OrthoDB" id="9796147at2"/>